<dbReference type="PANTHER" id="PTHR11203:SF37">
    <property type="entry name" value="INTEGRATOR COMPLEX SUBUNIT 11"/>
    <property type="match status" value="1"/>
</dbReference>
<organism evidence="4">
    <name type="scientific">Thermohahella caldifontis</name>
    <dbReference type="NCBI Taxonomy" id="3142973"/>
    <lineage>
        <taxon>Bacteria</taxon>
        <taxon>Pseudomonadati</taxon>
        <taxon>Pseudomonadota</taxon>
        <taxon>Gammaproteobacteria</taxon>
        <taxon>Oceanospirillales</taxon>
        <taxon>Hahellaceae</taxon>
        <taxon>Thermohahella</taxon>
    </lineage>
</organism>
<dbReference type="GO" id="GO:0016787">
    <property type="term" value="F:hydrolase activity"/>
    <property type="evidence" value="ECO:0007669"/>
    <property type="project" value="UniProtKB-KW"/>
</dbReference>
<dbReference type="InterPro" id="IPR036866">
    <property type="entry name" value="RibonucZ/Hydroxyglut_hydro"/>
</dbReference>
<dbReference type="SMART" id="SM01027">
    <property type="entry name" value="Beta-Casp"/>
    <property type="match status" value="1"/>
</dbReference>
<name>A0AB39V051_9GAMM</name>
<evidence type="ECO:0000259" key="2">
    <source>
        <dbReference type="SMART" id="SM00849"/>
    </source>
</evidence>
<dbReference type="GO" id="GO:0004521">
    <property type="term" value="F:RNA endonuclease activity"/>
    <property type="evidence" value="ECO:0007669"/>
    <property type="project" value="TreeGrafter"/>
</dbReference>
<dbReference type="InterPro" id="IPR050698">
    <property type="entry name" value="MBL"/>
</dbReference>
<dbReference type="SMART" id="SM00849">
    <property type="entry name" value="Lactamase_B"/>
    <property type="match status" value="1"/>
</dbReference>
<protein>
    <submittedName>
        <fullName evidence="4">MBL fold metallo-hydrolase</fullName>
        <ecNumber evidence="4">3.-.-.-</ecNumber>
    </submittedName>
</protein>
<evidence type="ECO:0000256" key="1">
    <source>
        <dbReference type="ARBA" id="ARBA00022801"/>
    </source>
</evidence>
<gene>
    <name evidence="4" type="ORF">AAIA72_06070</name>
</gene>
<dbReference type="Pfam" id="PF10996">
    <property type="entry name" value="Beta-Casp"/>
    <property type="match status" value="1"/>
</dbReference>
<dbReference type="InterPro" id="IPR011108">
    <property type="entry name" value="RMMBL"/>
</dbReference>
<reference evidence="4" key="1">
    <citation type="submission" date="2024-05" db="EMBL/GenBank/DDBJ databases">
        <title>Genome sequencing of novel strain.</title>
        <authorList>
            <person name="Ganbat D."/>
            <person name="Ganbat S."/>
            <person name="Lee S.-J."/>
        </authorList>
    </citation>
    <scope>NUCLEOTIDE SEQUENCE</scope>
    <source>
        <strain evidence="4">SMD15-11</strain>
    </source>
</reference>
<sequence>MDCQLHFLGATQTVTGSRYLVDTGAARVLVDCGLFQGTKNLRKRNWQPFPVEPSGIDAVVLTHAHVDHSGYLPALVRQGFAGPVFCSEGTHQLAKIILPDSGHLQEEEAEFRNRHGLTKHHPALPLYTEQDALRCLEQFRPVPFHKSVRVAGDISAELSRAGHILGASSVLVNAAGRRVLFSGDVGRPNDLIMKAPESPPACDYLVVESTYGNRVHPQVDVFDEVGQLVLDTLSRGGQMLVPAFAVGRAQAIMYVLHELMRTHRIPRIPIYLDSPMAIRASSAYLGKANAGIRLSAKVAAAIHADTHYARTVDESKALNHLRYPAVIISASGMATGGRVLHHLQRMLPDHRNTVLFAGYQAPGTRGSLLVSGADRIKIFGNYVPVRSRVACLDVLSAHADAPELIGWMRGMPAPPKQVWVTHGEPESADALRLRIQDELGWPADVPELGDQYEI</sequence>
<feature type="domain" description="Beta-Casp" evidence="3">
    <location>
        <begin position="249"/>
        <end position="369"/>
    </location>
</feature>
<evidence type="ECO:0000313" key="4">
    <source>
        <dbReference type="EMBL" id="XDT73532.1"/>
    </source>
</evidence>
<dbReference type="EC" id="3.-.-.-" evidence="4"/>
<dbReference type="EMBL" id="CP154858">
    <property type="protein sequence ID" value="XDT73532.1"/>
    <property type="molecule type" value="Genomic_DNA"/>
</dbReference>
<feature type="domain" description="Metallo-beta-lactamase" evidence="2">
    <location>
        <begin position="15"/>
        <end position="237"/>
    </location>
</feature>
<dbReference type="SUPFAM" id="SSF56281">
    <property type="entry name" value="Metallo-hydrolase/oxidoreductase"/>
    <property type="match status" value="1"/>
</dbReference>
<dbReference type="InterPro" id="IPR022712">
    <property type="entry name" value="Beta_Casp"/>
</dbReference>
<dbReference type="Pfam" id="PF00753">
    <property type="entry name" value="Lactamase_B"/>
    <property type="match status" value="1"/>
</dbReference>
<dbReference type="PANTHER" id="PTHR11203">
    <property type="entry name" value="CLEAVAGE AND POLYADENYLATION SPECIFICITY FACTOR FAMILY MEMBER"/>
    <property type="match status" value="1"/>
</dbReference>
<dbReference type="Gene3D" id="3.60.15.10">
    <property type="entry name" value="Ribonuclease Z/Hydroxyacylglutathione hydrolase-like"/>
    <property type="match status" value="1"/>
</dbReference>
<dbReference type="AlphaFoldDB" id="A0AB39V051"/>
<accession>A0AB39V051</accession>
<proteinExistence type="predicted"/>
<dbReference type="Pfam" id="PF07521">
    <property type="entry name" value="RMMBL"/>
    <property type="match status" value="1"/>
</dbReference>
<dbReference type="InterPro" id="IPR001279">
    <property type="entry name" value="Metallo-B-lactamas"/>
</dbReference>
<dbReference type="KEGG" id="tcd:AAIA72_06070"/>
<evidence type="ECO:0000259" key="3">
    <source>
        <dbReference type="SMART" id="SM01027"/>
    </source>
</evidence>
<dbReference type="RefSeq" id="WP_369602518.1">
    <property type="nucleotide sequence ID" value="NZ_CP154858.1"/>
</dbReference>
<dbReference type="Gene3D" id="3.40.50.10890">
    <property type="match status" value="1"/>
</dbReference>
<dbReference type="CDD" id="cd16295">
    <property type="entry name" value="TTHA0252-CPSF-like_MBL-fold"/>
    <property type="match status" value="1"/>
</dbReference>
<keyword evidence="1 4" id="KW-0378">Hydrolase</keyword>